<proteinExistence type="predicted"/>
<gene>
    <name evidence="2" type="ORF">MUCCIDRAFT_104945</name>
</gene>
<dbReference type="AlphaFoldDB" id="A0A168PNU1"/>
<keyword evidence="1" id="KW-0732">Signal</keyword>
<dbReference type="STRING" id="747725.A0A168PNU1"/>
<comment type="caution">
    <text evidence="2">The sequence shown here is derived from an EMBL/GenBank/DDBJ whole genome shotgun (WGS) entry which is preliminary data.</text>
</comment>
<accession>A0A168PNU1</accession>
<dbReference type="VEuPathDB" id="FungiDB:MUCCIDRAFT_104945"/>
<sequence length="567" mass="64804">MKWRVLVLLITGLAMIYLVSLLQDTPYPHPVIMQAFVPKRTRSNEPSQVILSEHNGYIYRTHIHYEAVLDANRGFVRGVDSVKVNVNGLVIQARKKKSDLLKEEPEEEWENCFKHLLSGPITKVSKSPEDSDSVQFAVLFHILKNDTLKHFVRVYYLAKDNSDASMSYEYKEILMPGNTMINAISLEQDSIVFSRDPDVYRFRIVALPDDFTMSPHSERSSVITTTVGQTGDLVRAYHQPGGTESHASLLCKLYSPNIETYRVFTLDIHKTKNLFHTNVTISDGTALTSSDTGTRKGKWIFRDHLNTNDSTFIDENLEYMAFVDGAHFHQERTLVNMPVPSISRSKDSKTMVVSLIRSDFQTLDFTDNISALMNNKYERKYLYKNSDGEYLHEFYHAMQVPDSVEPSDTAFDATDIRGVQLNGNGTLLAVWTKANSVYIYKRGSGDQIQRARSDMNSRLFESKPLTGSPHHLEKPLEWILRMVISPTEGQIGSIAPIGATMFWSNEGANYLSVGMRNSIVNTYLIDEMEEQKVVNFRSFMRDKWDLWIVMSMIVTIFVVNEYKTYPV</sequence>
<protein>
    <submittedName>
        <fullName evidence="2">Uncharacterized protein</fullName>
    </submittedName>
</protein>
<organism evidence="2 3">
    <name type="scientific">Mucor lusitanicus CBS 277.49</name>
    <dbReference type="NCBI Taxonomy" id="747725"/>
    <lineage>
        <taxon>Eukaryota</taxon>
        <taxon>Fungi</taxon>
        <taxon>Fungi incertae sedis</taxon>
        <taxon>Mucoromycota</taxon>
        <taxon>Mucoromycotina</taxon>
        <taxon>Mucoromycetes</taxon>
        <taxon>Mucorales</taxon>
        <taxon>Mucorineae</taxon>
        <taxon>Mucoraceae</taxon>
        <taxon>Mucor</taxon>
    </lineage>
</organism>
<name>A0A168PNU1_MUCCL</name>
<feature type="signal peptide" evidence="1">
    <location>
        <begin position="1"/>
        <end position="21"/>
    </location>
</feature>
<evidence type="ECO:0000256" key="1">
    <source>
        <dbReference type="SAM" id="SignalP"/>
    </source>
</evidence>
<dbReference type="Proteomes" id="UP000077051">
    <property type="component" value="Unassembled WGS sequence"/>
</dbReference>
<reference evidence="2 3" key="1">
    <citation type="submission" date="2015-06" db="EMBL/GenBank/DDBJ databases">
        <title>Expansion of signal transduction pathways in fungi by whole-genome duplication.</title>
        <authorList>
            <consortium name="DOE Joint Genome Institute"/>
            <person name="Corrochano L.M."/>
            <person name="Kuo A."/>
            <person name="Marcet-Houben M."/>
            <person name="Polaino S."/>
            <person name="Salamov A."/>
            <person name="Villalobos J.M."/>
            <person name="Alvarez M.I."/>
            <person name="Avalos J."/>
            <person name="Benito E.P."/>
            <person name="Benoit I."/>
            <person name="Burger G."/>
            <person name="Camino L.P."/>
            <person name="Canovas D."/>
            <person name="Cerda-Olmedo E."/>
            <person name="Cheng J.-F."/>
            <person name="Dominguez A."/>
            <person name="Elias M."/>
            <person name="Eslava A.P."/>
            <person name="Glaser F."/>
            <person name="Grimwood J."/>
            <person name="Gutierrez G."/>
            <person name="Heitman J."/>
            <person name="Henrissat B."/>
            <person name="Iturriaga E.A."/>
            <person name="Lang B.F."/>
            <person name="Lavin J.L."/>
            <person name="Lee S."/>
            <person name="Li W."/>
            <person name="Lindquist E."/>
            <person name="Lopez-Garcia S."/>
            <person name="Luque E.M."/>
            <person name="Marcos A.T."/>
            <person name="Martin J."/>
            <person name="Mccluskey K."/>
            <person name="Medina H.R."/>
            <person name="Miralles-Duran A."/>
            <person name="Miyazaki A."/>
            <person name="Munoz-Torres E."/>
            <person name="Oguiza J.A."/>
            <person name="Ohm R."/>
            <person name="Olmedo M."/>
            <person name="Orejas M."/>
            <person name="Ortiz-Castellanos L."/>
            <person name="Pisabarro A.G."/>
            <person name="Rodriguez-Romero J."/>
            <person name="Ruiz-Herrera J."/>
            <person name="Ruiz-Vazquez R."/>
            <person name="Sanz C."/>
            <person name="Schackwitz W."/>
            <person name="Schmutz J."/>
            <person name="Shahriari M."/>
            <person name="Shelest E."/>
            <person name="Silva-Franco F."/>
            <person name="Soanes D."/>
            <person name="Syed K."/>
            <person name="Tagua V.G."/>
            <person name="Talbot N.J."/>
            <person name="Thon M."/>
            <person name="De Vries R.P."/>
            <person name="Wiebenga A."/>
            <person name="Yadav J.S."/>
            <person name="Braun E.L."/>
            <person name="Baker S."/>
            <person name="Garre V."/>
            <person name="Horwitz B."/>
            <person name="Torres-Martinez S."/>
            <person name="Idnurm A."/>
            <person name="Herrera-Estrella A."/>
            <person name="Gabaldon T."/>
            <person name="Grigoriev I.V."/>
        </authorList>
    </citation>
    <scope>NUCLEOTIDE SEQUENCE [LARGE SCALE GENOMIC DNA]</scope>
    <source>
        <strain evidence="2 3">CBS 277.49</strain>
    </source>
</reference>
<dbReference type="EMBL" id="AMYB01000001">
    <property type="protein sequence ID" value="OAD07995.1"/>
    <property type="molecule type" value="Genomic_DNA"/>
</dbReference>
<evidence type="ECO:0000313" key="2">
    <source>
        <dbReference type="EMBL" id="OAD07995.1"/>
    </source>
</evidence>
<dbReference type="InterPro" id="IPR011047">
    <property type="entry name" value="Quinoprotein_ADH-like_sf"/>
</dbReference>
<feature type="chain" id="PRO_5007899656" evidence="1">
    <location>
        <begin position="22"/>
        <end position="567"/>
    </location>
</feature>
<evidence type="ECO:0000313" key="3">
    <source>
        <dbReference type="Proteomes" id="UP000077051"/>
    </source>
</evidence>
<dbReference type="OrthoDB" id="2153288at2759"/>
<dbReference type="SUPFAM" id="SSF50998">
    <property type="entry name" value="Quinoprotein alcohol dehydrogenase-like"/>
    <property type="match status" value="1"/>
</dbReference>
<keyword evidence="3" id="KW-1185">Reference proteome</keyword>